<dbReference type="CDD" id="cd18004">
    <property type="entry name" value="DEXHc_RAD54"/>
    <property type="match status" value="1"/>
</dbReference>
<feature type="non-terminal residue" evidence="8">
    <location>
        <position position="848"/>
    </location>
</feature>
<dbReference type="InterPro" id="IPR001487">
    <property type="entry name" value="Bromodomain"/>
</dbReference>
<dbReference type="PROSITE" id="PS51194">
    <property type="entry name" value="HELICASE_CTER"/>
    <property type="match status" value="1"/>
</dbReference>
<evidence type="ECO:0000256" key="3">
    <source>
        <dbReference type="PROSITE-ProRule" id="PRU00035"/>
    </source>
</evidence>
<dbReference type="InterPro" id="IPR027417">
    <property type="entry name" value="P-loop_NTPase"/>
</dbReference>
<evidence type="ECO:0000256" key="1">
    <source>
        <dbReference type="ARBA" id="ARBA00022801"/>
    </source>
</evidence>
<dbReference type="InterPro" id="IPR000330">
    <property type="entry name" value="SNF2_N"/>
</dbReference>
<dbReference type="SMART" id="SM00487">
    <property type="entry name" value="DEXDc"/>
    <property type="match status" value="1"/>
</dbReference>
<dbReference type="Pfam" id="PF00439">
    <property type="entry name" value="Bromodomain"/>
    <property type="match status" value="1"/>
</dbReference>
<dbReference type="PROSITE" id="PS50014">
    <property type="entry name" value="BROMODOMAIN_2"/>
    <property type="match status" value="1"/>
</dbReference>
<dbReference type="Gene3D" id="3.40.50.10810">
    <property type="entry name" value="Tandem AAA-ATPase domain"/>
    <property type="match status" value="1"/>
</dbReference>
<accession>A0ABQ6N483</accession>
<dbReference type="InterPro" id="IPR014001">
    <property type="entry name" value="Helicase_ATP-bd"/>
</dbReference>
<feature type="domain" description="Bromo" evidence="5">
    <location>
        <begin position="770"/>
        <end position="848"/>
    </location>
</feature>
<evidence type="ECO:0000259" key="5">
    <source>
        <dbReference type="PROSITE" id="PS50014"/>
    </source>
</evidence>
<dbReference type="PANTHER" id="PTHR45629">
    <property type="entry name" value="SNF2/RAD54 FAMILY MEMBER"/>
    <property type="match status" value="1"/>
</dbReference>
<dbReference type="Gene3D" id="1.20.920.10">
    <property type="entry name" value="Bromodomain-like"/>
    <property type="match status" value="1"/>
</dbReference>
<name>A0ABQ6N483_9STRA</name>
<dbReference type="CDD" id="cd18793">
    <property type="entry name" value="SF2_C_SNF"/>
    <property type="match status" value="1"/>
</dbReference>
<dbReference type="InterPro" id="IPR036427">
    <property type="entry name" value="Bromodomain-like_sf"/>
</dbReference>
<dbReference type="InterPro" id="IPR001650">
    <property type="entry name" value="Helicase_C-like"/>
</dbReference>
<dbReference type="Pfam" id="PF00271">
    <property type="entry name" value="Helicase_C"/>
    <property type="match status" value="1"/>
</dbReference>
<feature type="region of interest" description="Disordered" evidence="4">
    <location>
        <begin position="94"/>
        <end position="121"/>
    </location>
</feature>
<gene>
    <name evidence="8" type="ORF">TeGR_g8671</name>
</gene>
<feature type="domain" description="Helicase ATP-binding" evidence="6">
    <location>
        <begin position="201"/>
        <end position="377"/>
    </location>
</feature>
<dbReference type="SMART" id="SM00490">
    <property type="entry name" value="HELICc"/>
    <property type="match status" value="1"/>
</dbReference>
<reference evidence="8 9" key="1">
    <citation type="journal article" date="2023" name="Commun. Biol.">
        <title>Genome analysis of Parmales, the sister group of diatoms, reveals the evolutionary specialization of diatoms from phago-mixotrophs to photoautotrophs.</title>
        <authorList>
            <person name="Ban H."/>
            <person name="Sato S."/>
            <person name="Yoshikawa S."/>
            <person name="Yamada K."/>
            <person name="Nakamura Y."/>
            <person name="Ichinomiya M."/>
            <person name="Sato N."/>
            <person name="Blanc-Mathieu R."/>
            <person name="Endo H."/>
            <person name="Kuwata A."/>
            <person name="Ogata H."/>
        </authorList>
    </citation>
    <scope>NUCLEOTIDE SEQUENCE [LARGE SCALE GENOMIC DNA]</scope>
</reference>
<dbReference type="Proteomes" id="UP001165060">
    <property type="component" value="Unassembled WGS sequence"/>
</dbReference>
<keyword evidence="9" id="KW-1185">Reference proteome</keyword>
<evidence type="ECO:0000256" key="2">
    <source>
        <dbReference type="ARBA" id="ARBA00023117"/>
    </source>
</evidence>
<keyword evidence="1" id="KW-0378">Hydrolase</keyword>
<dbReference type="SUPFAM" id="SSF47370">
    <property type="entry name" value="Bromodomain"/>
    <property type="match status" value="1"/>
</dbReference>
<dbReference type="PANTHER" id="PTHR45629:SF7">
    <property type="entry name" value="DNA EXCISION REPAIR PROTEIN ERCC-6-RELATED"/>
    <property type="match status" value="1"/>
</dbReference>
<comment type="caution">
    <text evidence="8">The sequence shown here is derived from an EMBL/GenBank/DDBJ whole genome shotgun (WGS) entry which is preliminary data.</text>
</comment>
<keyword evidence="2 3" id="KW-0103">Bromodomain</keyword>
<dbReference type="Pfam" id="PF00176">
    <property type="entry name" value="SNF2-rel_dom"/>
    <property type="match status" value="1"/>
</dbReference>
<feature type="region of interest" description="Disordered" evidence="4">
    <location>
        <begin position="1"/>
        <end position="26"/>
    </location>
</feature>
<dbReference type="SUPFAM" id="SSF52540">
    <property type="entry name" value="P-loop containing nucleoside triphosphate hydrolases"/>
    <property type="match status" value="2"/>
</dbReference>
<evidence type="ECO:0000259" key="6">
    <source>
        <dbReference type="PROSITE" id="PS51192"/>
    </source>
</evidence>
<organism evidence="8 9">
    <name type="scientific">Tetraparma gracilis</name>
    <dbReference type="NCBI Taxonomy" id="2962635"/>
    <lineage>
        <taxon>Eukaryota</taxon>
        <taxon>Sar</taxon>
        <taxon>Stramenopiles</taxon>
        <taxon>Ochrophyta</taxon>
        <taxon>Bolidophyceae</taxon>
        <taxon>Parmales</taxon>
        <taxon>Triparmaceae</taxon>
        <taxon>Tetraparma</taxon>
    </lineage>
</organism>
<evidence type="ECO:0000259" key="7">
    <source>
        <dbReference type="PROSITE" id="PS51194"/>
    </source>
</evidence>
<protein>
    <submittedName>
        <fullName evidence="8">Uncharacterized protein</fullName>
    </submittedName>
</protein>
<evidence type="ECO:0000256" key="4">
    <source>
        <dbReference type="SAM" id="MobiDB-lite"/>
    </source>
</evidence>
<feature type="region of interest" description="Disordered" evidence="4">
    <location>
        <begin position="498"/>
        <end position="523"/>
    </location>
</feature>
<evidence type="ECO:0000313" key="8">
    <source>
        <dbReference type="EMBL" id="GMI39837.1"/>
    </source>
</evidence>
<sequence length="848" mass="94615">MSLKIQKRNGFLPDGSRPGSGKGGLFATGKMKIARAPVMSGLSIPASLRKKFVRPSLKRKAYDKRADELLATRSLGQKKRFGMAKLLGRKFIAPGGFNPTKPERNSDSDASSEEEEEERPFEPLVLWVSPAEGGECIGLRPREQTVTEHDENGLEVTAKKLLPAPAEAYSKTNVEVPGVLCKWLRPHQREGMQFMYECTQGLRGFDGFGCILADDMGLGKTLQSVCLIYTLLKTSITANDKPSCQRIIVTCPCSLVKNWDNEFTKWLGPGGVKSMALAEQDRKTVEKNIDIFVKTNMFNILILSYECLRTHAGRISKYPNGCDMLVCDEAHRLKNAENQTAMALNSIPVKRRVLLTGTPMQNDLNEFFAMVNFTNPGVLGTAEDFRRKIRAPILRGKEPDATAKERAKMLEKQNYMSDIVNEFILRRINTLNAQHLPPKLVQVVCCKLTPMQENIYNHLIGSKAMQQIRDGKQVNCLSSIQMLMKLCNHPKLVAEDDPNASVGSGRNAGKARMSYAEETKSSAAPGADGVNQFLPYVGGNARNQPVFPEWSGKMFVLHRLMTEMRKPGNGKDKIVIVSNYTSTLDLIGKMCNESGWGFCRLDGSIGMKKRQKMVDEFNTPSSNLVAFLLSSKAGGCGLNLIGGNRLVLFDPDWNPAVDKQAAARCWRDGQKKRCFTYRFLTTGSVEEKIYQRQLSKEGLQNVVDDKEQVNELATSDLRNLFKYRANTPSDTHDKLKCERCKTISDNSDETDKILLPKKLAKCALLIDEVMAHEHATAFVSPLMPEEHGVSNAEYDSIVKQPMDLLRIKAQLEKIDAKTGKPHYSGIQDVARDVNRIFSNVAKVWNNET</sequence>
<dbReference type="InterPro" id="IPR049730">
    <property type="entry name" value="SNF2/RAD54-like_C"/>
</dbReference>
<dbReference type="Gene3D" id="1.20.120.850">
    <property type="entry name" value="SWI2/SNF2 ATPases, N-terminal domain"/>
    <property type="match status" value="1"/>
</dbReference>
<dbReference type="InterPro" id="IPR038718">
    <property type="entry name" value="SNF2-like_sf"/>
</dbReference>
<dbReference type="InterPro" id="IPR050496">
    <property type="entry name" value="SNF2_RAD54_helicase_repair"/>
</dbReference>
<evidence type="ECO:0000313" key="9">
    <source>
        <dbReference type="Proteomes" id="UP001165060"/>
    </source>
</evidence>
<dbReference type="Gene3D" id="3.40.50.300">
    <property type="entry name" value="P-loop containing nucleotide triphosphate hydrolases"/>
    <property type="match status" value="1"/>
</dbReference>
<feature type="domain" description="Helicase C-terminal" evidence="7">
    <location>
        <begin position="556"/>
        <end position="718"/>
    </location>
</feature>
<feature type="compositionally biased region" description="Acidic residues" evidence="4">
    <location>
        <begin position="110"/>
        <end position="119"/>
    </location>
</feature>
<dbReference type="PROSITE" id="PS51192">
    <property type="entry name" value="HELICASE_ATP_BIND_1"/>
    <property type="match status" value="1"/>
</dbReference>
<proteinExistence type="predicted"/>
<dbReference type="EMBL" id="BRYB01000894">
    <property type="protein sequence ID" value="GMI39837.1"/>
    <property type="molecule type" value="Genomic_DNA"/>
</dbReference>